<comment type="similarity">
    <text evidence="1">Belongs to the thioredoxin family. DsbA subfamily.</text>
</comment>
<sequence length="181" mass="20482">MERSATLTQPVSAHDHIKGSADAPLTLVEYGDYQCPYCGAAYPVVKRLQKALQKKLRFVFRNFPLTQAHPYALIAAEAAEAAALQDKFWEMHDLLFERQDLLDPDVIHLWAQEIGLNHEKFRNDVKQGIVQERIRKDRQNGILSGVNGTPTFFINGTRYDGSPDYDSMLSVLESELVLHAV</sequence>
<protein>
    <submittedName>
        <fullName evidence="3">Protein-disulfide isomerase</fullName>
    </submittedName>
</protein>
<evidence type="ECO:0000313" key="3">
    <source>
        <dbReference type="EMBL" id="AFM23374.1"/>
    </source>
</evidence>
<dbReference type="InterPro" id="IPR036249">
    <property type="entry name" value="Thioredoxin-like_sf"/>
</dbReference>
<evidence type="ECO:0000259" key="2">
    <source>
        <dbReference type="PROSITE" id="PS51352"/>
    </source>
</evidence>
<dbReference type="HOGENOM" id="CLU_000288_47_7_7"/>
<evidence type="ECO:0000256" key="1">
    <source>
        <dbReference type="ARBA" id="ARBA00005791"/>
    </source>
</evidence>
<dbReference type="STRING" id="706587.Desti_0648"/>
<dbReference type="OrthoDB" id="9784686at2"/>
<dbReference type="Proteomes" id="UP000006055">
    <property type="component" value="Chromosome"/>
</dbReference>
<gene>
    <name evidence="3" type="ordered locus">Desti_0648</name>
</gene>
<dbReference type="PROSITE" id="PS51352">
    <property type="entry name" value="THIOREDOXIN_2"/>
    <property type="match status" value="1"/>
</dbReference>
<dbReference type="PANTHER" id="PTHR13887">
    <property type="entry name" value="GLUTATHIONE S-TRANSFERASE KAPPA"/>
    <property type="match status" value="1"/>
</dbReference>
<evidence type="ECO:0000313" key="4">
    <source>
        <dbReference type="Proteomes" id="UP000006055"/>
    </source>
</evidence>
<dbReference type="AlphaFoldDB" id="I4C1D3"/>
<dbReference type="SUPFAM" id="SSF52833">
    <property type="entry name" value="Thioredoxin-like"/>
    <property type="match status" value="1"/>
</dbReference>
<accession>I4C1D3</accession>
<organism evidence="3 4">
    <name type="scientific">Desulfomonile tiedjei (strain ATCC 49306 / DSM 6799 / DCB-1)</name>
    <dbReference type="NCBI Taxonomy" id="706587"/>
    <lineage>
        <taxon>Bacteria</taxon>
        <taxon>Pseudomonadati</taxon>
        <taxon>Thermodesulfobacteriota</taxon>
        <taxon>Desulfomonilia</taxon>
        <taxon>Desulfomonilales</taxon>
        <taxon>Desulfomonilaceae</taxon>
        <taxon>Desulfomonile</taxon>
    </lineage>
</organism>
<dbReference type="Gene3D" id="3.40.30.10">
    <property type="entry name" value="Glutaredoxin"/>
    <property type="match status" value="1"/>
</dbReference>
<proteinExistence type="inferred from homology"/>
<dbReference type="EMBL" id="CP003360">
    <property type="protein sequence ID" value="AFM23374.1"/>
    <property type="molecule type" value="Genomic_DNA"/>
</dbReference>
<dbReference type="InterPro" id="IPR013766">
    <property type="entry name" value="Thioredoxin_domain"/>
</dbReference>
<keyword evidence="3" id="KW-0413">Isomerase</keyword>
<dbReference type="Pfam" id="PF13462">
    <property type="entry name" value="Thioredoxin_4"/>
    <property type="match status" value="1"/>
</dbReference>
<name>I4C1D3_DESTA</name>
<keyword evidence="4" id="KW-1185">Reference proteome</keyword>
<dbReference type="InterPro" id="IPR012336">
    <property type="entry name" value="Thioredoxin-like_fold"/>
</dbReference>
<dbReference type="RefSeq" id="WP_014808530.1">
    <property type="nucleotide sequence ID" value="NC_018025.1"/>
</dbReference>
<dbReference type="GO" id="GO:0016853">
    <property type="term" value="F:isomerase activity"/>
    <property type="evidence" value="ECO:0007669"/>
    <property type="project" value="UniProtKB-KW"/>
</dbReference>
<dbReference type="PATRIC" id="fig|706587.4.peg.733"/>
<reference evidence="4" key="1">
    <citation type="submission" date="2012-06" db="EMBL/GenBank/DDBJ databases">
        <title>Complete sequence of chromosome of Desulfomonile tiedjei DSM 6799.</title>
        <authorList>
            <person name="Lucas S."/>
            <person name="Copeland A."/>
            <person name="Lapidus A."/>
            <person name="Glavina del Rio T."/>
            <person name="Dalin E."/>
            <person name="Tice H."/>
            <person name="Bruce D."/>
            <person name="Goodwin L."/>
            <person name="Pitluck S."/>
            <person name="Peters L."/>
            <person name="Ovchinnikova G."/>
            <person name="Zeytun A."/>
            <person name="Lu M."/>
            <person name="Kyrpides N."/>
            <person name="Mavromatis K."/>
            <person name="Ivanova N."/>
            <person name="Brettin T."/>
            <person name="Detter J.C."/>
            <person name="Han C."/>
            <person name="Larimer F."/>
            <person name="Land M."/>
            <person name="Hauser L."/>
            <person name="Markowitz V."/>
            <person name="Cheng J.-F."/>
            <person name="Hugenholtz P."/>
            <person name="Woyke T."/>
            <person name="Wu D."/>
            <person name="Spring S."/>
            <person name="Schroeder M."/>
            <person name="Brambilla E."/>
            <person name="Klenk H.-P."/>
            <person name="Eisen J.A."/>
        </authorList>
    </citation>
    <scope>NUCLEOTIDE SEQUENCE [LARGE SCALE GENOMIC DNA]</scope>
    <source>
        <strain evidence="4">ATCC 49306 / DSM 6799 / DCB-1</strain>
    </source>
</reference>
<feature type="domain" description="Thioredoxin" evidence="2">
    <location>
        <begin position="1"/>
        <end position="177"/>
    </location>
</feature>
<dbReference type="eggNOG" id="COG1651">
    <property type="taxonomic scope" value="Bacteria"/>
</dbReference>
<dbReference type="PANTHER" id="PTHR13887:SF55">
    <property type="entry name" value="SLR0313 PROTEIN"/>
    <property type="match status" value="1"/>
</dbReference>
<dbReference type="KEGG" id="dti:Desti_0648"/>